<evidence type="ECO:0000313" key="10">
    <source>
        <dbReference type="Proteomes" id="UP000256869"/>
    </source>
</evidence>
<feature type="transmembrane region" description="Helical" evidence="7">
    <location>
        <begin position="266"/>
        <end position="288"/>
    </location>
</feature>
<dbReference type="GO" id="GO:0005886">
    <property type="term" value="C:plasma membrane"/>
    <property type="evidence" value="ECO:0007669"/>
    <property type="project" value="UniProtKB-SubCell"/>
</dbReference>
<evidence type="ECO:0000256" key="6">
    <source>
        <dbReference type="ARBA" id="ARBA00023136"/>
    </source>
</evidence>
<dbReference type="Proteomes" id="UP000256869">
    <property type="component" value="Unassembled WGS sequence"/>
</dbReference>
<keyword evidence="5 7" id="KW-1133">Transmembrane helix</keyword>
<dbReference type="GO" id="GO:0022857">
    <property type="term" value="F:transmembrane transporter activity"/>
    <property type="evidence" value="ECO:0007669"/>
    <property type="project" value="InterPro"/>
</dbReference>
<feature type="transmembrane region" description="Helical" evidence="7">
    <location>
        <begin position="101"/>
        <end position="122"/>
    </location>
</feature>
<dbReference type="AlphaFoldDB" id="A0A3D9HQD8"/>
<feature type="transmembrane region" description="Helical" evidence="7">
    <location>
        <begin position="430"/>
        <end position="451"/>
    </location>
</feature>
<dbReference type="InterPro" id="IPR011701">
    <property type="entry name" value="MFS"/>
</dbReference>
<dbReference type="EMBL" id="QRDY01000040">
    <property type="protein sequence ID" value="RED51723.1"/>
    <property type="molecule type" value="Genomic_DNA"/>
</dbReference>
<protein>
    <submittedName>
        <fullName evidence="9">EmrB/QacA subfamily drug resistance transporter</fullName>
    </submittedName>
</protein>
<accession>A0A3D9HQD8</accession>
<proteinExistence type="predicted"/>
<evidence type="ECO:0000256" key="1">
    <source>
        <dbReference type="ARBA" id="ARBA00004651"/>
    </source>
</evidence>
<dbReference type="SUPFAM" id="SSF103473">
    <property type="entry name" value="MFS general substrate transporter"/>
    <property type="match status" value="1"/>
</dbReference>
<dbReference type="InterPro" id="IPR020846">
    <property type="entry name" value="MFS_dom"/>
</dbReference>
<feature type="transmembrane region" description="Helical" evidence="7">
    <location>
        <begin position="134"/>
        <end position="152"/>
    </location>
</feature>
<feature type="domain" description="Major facilitator superfamily (MFS) profile" evidence="8">
    <location>
        <begin position="11"/>
        <end position="456"/>
    </location>
</feature>
<comment type="subcellular location">
    <subcellularLocation>
        <location evidence="1">Cell membrane</location>
        <topology evidence="1">Multi-pass membrane protein</topology>
    </subcellularLocation>
</comment>
<feature type="transmembrane region" description="Helical" evidence="7">
    <location>
        <begin position="164"/>
        <end position="185"/>
    </location>
</feature>
<feature type="transmembrane region" description="Helical" evidence="7">
    <location>
        <begin position="330"/>
        <end position="348"/>
    </location>
</feature>
<dbReference type="Gene3D" id="1.20.1250.20">
    <property type="entry name" value="MFS general substrate transporter like domains"/>
    <property type="match status" value="1"/>
</dbReference>
<dbReference type="PANTHER" id="PTHR23501:SF191">
    <property type="entry name" value="VACUOLAR BASIC AMINO ACID TRANSPORTER 4"/>
    <property type="match status" value="1"/>
</dbReference>
<feature type="transmembrane region" description="Helical" evidence="7">
    <location>
        <begin position="42"/>
        <end position="64"/>
    </location>
</feature>
<feature type="transmembrane region" description="Helical" evidence="7">
    <location>
        <begin position="221"/>
        <end position="245"/>
    </location>
</feature>
<feature type="transmembrane region" description="Helical" evidence="7">
    <location>
        <begin position="76"/>
        <end position="95"/>
    </location>
</feature>
<evidence type="ECO:0000256" key="5">
    <source>
        <dbReference type="ARBA" id="ARBA00022989"/>
    </source>
</evidence>
<organism evidence="9 10">
    <name type="scientific">Cohnella lupini</name>
    <dbReference type="NCBI Taxonomy" id="1294267"/>
    <lineage>
        <taxon>Bacteria</taxon>
        <taxon>Bacillati</taxon>
        <taxon>Bacillota</taxon>
        <taxon>Bacilli</taxon>
        <taxon>Bacillales</taxon>
        <taxon>Paenibacillaceae</taxon>
        <taxon>Cohnella</taxon>
    </lineage>
</organism>
<evidence type="ECO:0000313" key="9">
    <source>
        <dbReference type="EMBL" id="RED51723.1"/>
    </source>
</evidence>
<dbReference type="CDD" id="cd17502">
    <property type="entry name" value="MFS_Azr1_MDR_like"/>
    <property type="match status" value="1"/>
</dbReference>
<dbReference type="RefSeq" id="WP_245988029.1">
    <property type="nucleotide sequence ID" value="NZ_QRDY01000040.1"/>
</dbReference>
<feature type="transmembrane region" description="Helical" evidence="7">
    <location>
        <begin position="397"/>
        <end position="418"/>
    </location>
</feature>
<evidence type="ECO:0000256" key="2">
    <source>
        <dbReference type="ARBA" id="ARBA00022448"/>
    </source>
</evidence>
<keyword evidence="2" id="KW-0813">Transport</keyword>
<dbReference type="InterPro" id="IPR004638">
    <property type="entry name" value="EmrB-like"/>
</dbReference>
<reference evidence="9 10" key="1">
    <citation type="submission" date="2018-07" db="EMBL/GenBank/DDBJ databases">
        <title>Genomic Encyclopedia of Type Strains, Phase III (KMG-III): the genomes of soil and plant-associated and newly described type strains.</title>
        <authorList>
            <person name="Whitman W."/>
        </authorList>
    </citation>
    <scope>NUCLEOTIDE SEQUENCE [LARGE SCALE GENOMIC DNA]</scope>
    <source>
        <strain evidence="9 10">CECT 8236</strain>
    </source>
</reference>
<feature type="transmembrane region" description="Helical" evidence="7">
    <location>
        <begin position="197"/>
        <end position="215"/>
    </location>
</feature>
<dbReference type="FunFam" id="1.20.1720.10:FF:000004">
    <property type="entry name" value="EmrB/QacA family drug resistance transporter"/>
    <property type="match status" value="1"/>
</dbReference>
<feature type="transmembrane region" description="Helical" evidence="7">
    <location>
        <begin position="354"/>
        <end position="377"/>
    </location>
</feature>
<evidence type="ECO:0000256" key="3">
    <source>
        <dbReference type="ARBA" id="ARBA00022475"/>
    </source>
</evidence>
<gene>
    <name evidence="9" type="ORF">DFP95_14018</name>
</gene>
<dbReference type="PANTHER" id="PTHR23501">
    <property type="entry name" value="MAJOR FACILITATOR SUPERFAMILY"/>
    <property type="match status" value="1"/>
</dbReference>
<dbReference type="Gene3D" id="1.20.1720.10">
    <property type="entry name" value="Multidrug resistance protein D"/>
    <property type="match status" value="1"/>
</dbReference>
<keyword evidence="3" id="KW-1003">Cell membrane</keyword>
<feature type="transmembrane region" description="Helical" evidence="7">
    <location>
        <begin position="300"/>
        <end position="318"/>
    </location>
</feature>
<evidence type="ECO:0000256" key="7">
    <source>
        <dbReference type="SAM" id="Phobius"/>
    </source>
</evidence>
<dbReference type="NCBIfam" id="TIGR00711">
    <property type="entry name" value="efflux_EmrB"/>
    <property type="match status" value="1"/>
</dbReference>
<evidence type="ECO:0000256" key="4">
    <source>
        <dbReference type="ARBA" id="ARBA00022692"/>
    </source>
</evidence>
<evidence type="ECO:0000259" key="8">
    <source>
        <dbReference type="PROSITE" id="PS50850"/>
    </source>
</evidence>
<keyword evidence="10" id="KW-1185">Reference proteome</keyword>
<name>A0A3D9HQD8_9BACL</name>
<sequence>MTDKKTNRAMVTAGLLAALFIGALDSTVVTTATTSIAEELEGLSLISWIFSIYTLTTCVTTPIFGKLADLYGRKSIFSIGLLLFLAGSVLCGAAQSMTELIWFRAIQGIGAGALTPVTFTIIGDLYTGQQRGKVQGVLASMWSIAGLIGPFVGGYFVDSISWRWIFYMNVPVSVLSFVLVFGFLHERFSKMSKSIDYTGALAFTVSISCLLLALLTGGETYAWSSLTIVVLFAVAAVFLFAFLLVEARAKEPMLPLGLFRERRLTVPYLLGFFGFCIVAGVTIYIPLWTQNIMDFSATKSGLMLMPMSLAWPIASNISGRYMFRIGAKKFMALGTVVVAGGALWLYTLDVGSSYWHVIGIVVLIGFGMGCINTPAIVTIQNAAAVNVRGVATSTNSFMSALGQTVAVAVFGMLLNRAVTDNTPSQLADGMHLIFVLILSLAVVTLFVVYLLPSDKKARAIEAA</sequence>
<keyword evidence="6 7" id="KW-0472">Membrane</keyword>
<keyword evidence="4 7" id="KW-0812">Transmembrane</keyword>
<dbReference type="PROSITE" id="PS50850">
    <property type="entry name" value="MFS"/>
    <property type="match status" value="1"/>
</dbReference>
<dbReference type="InterPro" id="IPR036259">
    <property type="entry name" value="MFS_trans_sf"/>
</dbReference>
<comment type="caution">
    <text evidence="9">The sequence shown here is derived from an EMBL/GenBank/DDBJ whole genome shotgun (WGS) entry which is preliminary data.</text>
</comment>
<dbReference type="Pfam" id="PF07690">
    <property type="entry name" value="MFS_1"/>
    <property type="match status" value="1"/>
</dbReference>